<protein>
    <submittedName>
        <fullName evidence="2">Expressed protein</fullName>
    </submittedName>
</protein>
<keyword evidence="1" id="KW-1133">Transmembrane helix</keyword>
<sequence>MDDTTITENGFLTVDTKDLTFRKNLTLSQNSTLTITNYYLYNNDSNNDGSTMPYLKGSAAYNDPVITVAGSILFDSINLVIEFKEPTNLYNNISIVLVELLQDSTFSNQINITNIHSSNIQLINVLNIDDIQPKINFVVQDYTIRLEFDHGNENGPNNGQKWKIAFIVCAIVAGVFAIAFVVVLFMKKRLSKFNGEHQRLINTTRA</sequence>
<dbReference type="KEGG" id="dpp:DICPUDRAFT_72772"/>
<reference evidence="3" key="1">
    <citation type="journal article" date="2011" name="Genome Biol.">
        <title>Comparative genomics of the social amoebae Dictyostelium discoideum and Dictyostelium purpureum.</title>
        <authorList>
            <consortium name="US DOE Joint Genome Institute (JGI-PGF)"/>
            <person name="Sucgang R."/>
            <person name="Kuo A."/>
            <person name="Tian X."/>
            <person name="Salerno W."/>
            <person name="Parikh A."/>
            <person name="Feasley C.L."/>
            <person name="Dalin E."/>
            <person name="Tu H."/>
            <person name="Huang E."/>
            <person name="Barry K."/>
            <person name="Lindquist E."/>
            <person name="Shapiro H."/>
            <person name="Bruce D."/>
            <person name="Schmutz J."/>
            <person name="Salamov A."/>
            <person name="Fey P."/>
            <person name="Gaudet P."/>
            <person name="Anjard C."/>
            <person name="Babu M.M."/>
            <person name="Basu S."/>
            <person name="Bushmanova Y."/>
            <person name="van der Wel H."/>
            <person name="Katoh-Kurasawa M."/>
            <person name="Dinh C."/>
            <person name="Coutinho P.M."/>
            <person name="Saito T."/>
            <person name="Elias M."/>
            <person name="Schaap P."/>
            <person name="Kay R.R."/>
            <person name="Henrissat B."/>
            <person name="Eichinger L."/>
            <person name="Rivero F."/>
            <person name="Putnam N.H."/>
            <person name="West C.M."/>
            <person name="Loomis W.F."/>
            <person name="Chisholm R.L."/>
            <person name="Shaulsky G."/>
            <person name="Strassmann J.E."/>
            <person name="Queller D.C."/>
            <person name="Kuspa A."/>
            <person name="Grigoriev I.V."/>
        </authorList>
    </citation>
    <scope>NUCLEOTIDE SEQUENCE [LARGE SCALE GENOMIC DNA]</scope>
    <source>
        <strain evidence="3">QSDP1</strain>
    </source>
</reference>
<dbReference type="Proteomes" id="UP000001064">
    <property type="component" value="Unassembled WGS sequence"/>
</dbReference>
<proteinExistence type="predicted"/>
<dbReference type="AlphaFoldDB" id="F0ZQW7"/>
<evidence type="ECO:0000256" key="1">
    <source>
        <dbReference type="SAM" id="Phobius"/>
    </source>
</evidence>
<dbReference type="InParanoid" id="F0ZQW7"/>
<dbReference type="GeneID" id="10503229"/>
<name>F0ZQW7_DICPU</name>
<organism evidence="2 3">
    <name type="scientific">Dictyostelium purpureum</name>
    <name type="common">Slime mold</name>
    <dbReference type="NCBI Taxonomy" id="5786"/>
    <lineage>
        <taxon>Eukaryota</taxon>
        <taxon>Amoebozoa</taxon>
        <taxon>Evosea</taxon>
        <taxon>Eumycetozoa</taxon>
        <taxon>Dictyostelia</taxon>
        <taxon>Dictyosteliales</taxon>
        <taxon>Dictyosteliaceae</taxon>
        <taxon>Dictyostelium</taxon>
    </lineage>
</organism>
<evidence type="ECO:0000313" key="3">
    <source>
        <dbReference type="Proteomes" id="UP000001064"/>
    </source>
</evidence>
<dbReference type="VEuPathDB" id="AmoebaDB:DICPUDRAFT_72772"/>
<accession>F0ZQW7</accession>
<keyword evidence="1" id="KW-0812">Transmembrane</keyword>
<dbReference type="RefSeq" id="XP_003289821.1">
    <property type="nucleotide sequence ID" value="XM_003289773.1"/>
</dbReference>
<feature type="transmembrane region" description="Helical" evidence="1">
    <location>
        <begin position="164"/>
        <end position="186"/>
    </location>
</feature>
<keyword evidence="3" id="KW-1185">Reference proteome</keyword>
<keyword evidence="1" id="KW-0472">Membrane</keyword>
<dbReference type="EMBL" id="GL871132">
    <property type="protein sequence ID" value="EGC33651.1"/>
    <property type="molecule type" value="Genomic_DNA"/>
</dbReference>
<evidence type="ECO:0000313" key="2">
    <source>
        <dbReference type="EMBL" id="EGC33651.1"/>
    </source>
</evidence>
<gene>
    <name evidence="2" type="ORF">DICPUDRAFT_72772</name>
</gene>